<dbReference type="GO" id="GO:0006811">
    <property type="term" value="P:monoatomic ion transport"/>
    <property type="evidence" value="ECO:0007669"/>
    <property type="project" value="UniProtKB-KW"/>
</dbReference>
<evidence type="ECO:0000259" key="17">
    <source>
        <dbReference type="Pfam" id="PF22461"/>
    </source>
</evidence>
<feature type="transmembrane region" description="Helical" evidence="15">
    <location>
        <begin position="12"/>
        <end position="32"/>
    </location>
</feature>
<dbReference type="InterPro" id="IPR003715">
    <property type="entry name" value="Poly_export_N"/>
</dbReference>
<keyword evidence="7" id="KW-0732">Signal</keyword>
<dbReference type="PROSITE" id="PS51257">
    <property type="entry name" value="PROKAR_LIPOPROTEIN"/>
    <property type="match status" value="1"/>
</dbReference>
<dbReference type="GO" id="GO:0046930">
    <property type="term" value="C:pore complex"/>
    <property type="evidence" value="ECO:0007669"/>
    <property type="project" value="UniProtKB-KW"/>
</dbReference>
<evidence type="ECO:0000259" key="16">
    <source>
        <dbReference type="Pfam" id="PF02563"/>
    </source>
</evidence>
<dbReference type="Pfam" id="PF02563">
    <property type="entry name" value="Poly_export"/>
    <property type="match status" value="1"/>
</dbReference>
<dbReference type="Gene3D" id="3.30.1950.10">
    <property type="entry name" value="wza like domain"/>
    <property type="match status" value="1"/>
</dbReference>
<dbReference type="STRING" id="690850.Desaf_1144"/>
<keyword evidence="10" id="KW-0626">Porin</keyword>
<dbReference type="InterPro" id="IPR049712">
    <property type="entry name" value="Poly_export"/>
</dbReference>
<feature type="domain" description="Polysaccharide export protein N-terminal" evidence="16">
    <location>
        <begin position="53"/>
        <end position="122"/>
    </location>
</feature>
<keyword evidence="19" id="KW-1185">Reference proteome</keyword>
<reference evidence="18 19" key="1">
    <citation type="journal article" date="2011" name="J. Bacteriol.">
        <title>Genome sequence of the mercury-methylating and pleomorphic Desulfovibrio africanus Strain Walvis Bay.</title>
        <authorList>
            <person name="Brown S.D."/>
            <person name="Wall J.D."/>
            <person name="Kucken A.M."/>
            <person name="Gilmour C.C."/>
            <person name="Podar M."/>
            <person name="Brandt C.C."/>
            <person name="Teshima H."/>
            <person name="Detter J.C."/>
            <person name="Han C.S."/>
            <person name="Land M.L."/>
            <person name="Lucas S."/>
            <person name="Han J."/>
            <person name="Pennacchio L."/>
            <person name="Nolan M."/>
            <person name="Pitluck S."/>
            <person name="Woyke T."/>
            <person name="Goodwin L."/>
            <person name="Palumbo A.V."/>
            <person name="Elias D.A."/>
        </authorList>
    </citation>
    <scope>NUCLEOTIDE SEQUENCE [LARGE SCALE GENOMIC DNA]</scope>
    <source>
        <strain evidence="18 19">Walvis Bay</strain>
    </source>
</reference>
<comment type="similarity">
    <text evidence="2">Belongs to the BexD/CtrA/VexA family.</text>
</comment>
<keyword evidence="5" id="KW-0762">Sugar transport</keyword>
<keyword evidence="6 15" id="KW-0812">Transmembrane</keyword>
<keyword evidence="11 15" id="KW-0472">Membrane</keyword>
<keyword evidence="15" id="KW-1133">Transmembrane helix</keyword>
<dbReference type="GO" id="GO:0015159">
    <property type="term" value="F:polysaccharide transmembrane transporter activity"/>
    <property type="evidence" value="ECO:0007669"/>
    <property type="project" value="InterPro"/>
</dbReference>
<organism evidence="18 19">
    <name type="scientific">Desulfocurvibacter africanus subsp. africanus str. Walvis Bay</name>
    <dbReference type="NCBI Taxonomy" id="690850"/>
    <lineage>
        <taxon>Bacteria</taxon>
        <taxon>Pseudomonadati</taxon>
        <taxon>Thermodesulfobacteriota</taxon>
        <taxon>Desulfovibrionia</taxon>
        <taxon>Desulfovibrionales</taxon>
        <taxon>Desulfovibrionaceae</taxon>
        <taxon>Desulfocurvibacter</taxon>
    </lineage>
</organism>
<evidence type="ECO:0000256" key="13">
    <source>
        <dbReference type="ARBA" id="ARBA00023237"/>
    </source>
</evidence>
<proteinExistence type="inferred from homology"/>
<dbReference type="Proteomes" id="UP000007844">
    <property type="component" value="Chromosome"/>
</dbReference>
<dbReference type="eggNOG" id="COG1596">
    <property type="taxonomic scope" value="Bacteria"/>
</dbReference>
<evidence type="ECO:0000313" key="19">
    <source>
        <dbReference type="Proteomes" id="UP000007844"/>
    </source>
</evidence>
<evidence type="ECO:0000256" key="5">
    <source>
        <dbReference type="ARBA" id="ARBA00022597"/>
    </source>
</evidence>
<dbReference type="PANTHER" id="PTHR33619:SF3">
    <property type="entry name" value="POLYSACCHARIDE EXPORT PROTEIN GFCE-RELATED"/>
    <property type="match status" value="1"/>
</dbReference>
<keyword evidence="8" id="KW-0625">Polysaccharide transport</keyword>
<dbReference type="PANTHER" id="PTHR33619">
    <property type="entry name" value="POLYSACCHARIDE EXPORT PROTEIN GFCE-RELATED"/>
    <property type="match status" value="1"/>
</dbReference>
<evidence type="ECO:0000256" key="9">
    <source>
        <dbReference type="ARBA" id="ARBA00023065"/>
    </source>
</evidence>
<dbReference type="EMBL" id="CP003221">
    <property type="protein sequence ID" value="EGJ49486.1"/>
    <property type="molecule type" value="Genomic_DNA"/>
</dbReference>
<dbReference type="RefSeq" id="WP_014259292.1">
    <property type="nucleotide sequence ID" value="NC_016629.1"/>
</dbReference>
<feature type="domain" description="SLBB" evidence="17">
    <location>
        <begin position="128"/>
        <end position="211"/>
    </location>
</feature>
<evidence type="ECO:0000256" key="15">
    <source>
        <dbReference type="SAM" id="Phobius"/>
    </source>
</evidence>
<evidence type="ECO:0000256" key="10">
    <source>
        <dbReference type="ARBA" id="ARBA00023114"/>
    </source>
</evidence>
<dbReference type="AlphaFoldDB" id="F3YXP2"/>
<keyword evidence="12" id="KW-0564">Palmitate</keyword>
<name>F3YXP2_DESAF</name>
<dbReference type="Gene3D" id="3.10.560.10">
    <property type="entry name" value="Outer membrane lipoprotein wza domain like"/>
    <property type="match status" value="1"/>
</dbReference>
<keyword evidence="13" id="KW-0998">Cell outer membrane</keyword>
<evidence type="ECO:0000256" key="8">
    <source>
        <dbReference type="ARBA" id="ARBA00023047"/>
    </source>
</evidence>
<gene>
    <name evidence="18" type="ORF">Desaf_1144</name>
</gene>
<dbReference type="GO" id="GO:0009279">
    <property type="term" value="C:cell outer membrane"/>
    <property type="evidence" value="ECO:0007669"/>
    <property type="project" value="UniProtKB-SubCell"/>
</dbReference>
<evidence type="ECO:0000256" key="14">
    <source>
        <dbReference type="ARBA" id="ARBA00023288"/>
    </source>
</evidence>
<keyword evidence="3" id="KW-0813">Transport</keyword>
<keyword evidence="14" id="KW-0449">Lipoprotein</keyword>
<keyword evidence="4" id="KW-1134">Transmembrane beta strand</keyword>
<evidence type="ECO:0000256" key="1">
    <source>
        <dbReference type="ARBA" id="ARBA00004571"/>
    </source>
</evidence>
<evidence type="ECO:0000256" key="3">
    <source>
        <dbReference type="ARBA" id="ARBA00022448"/>
    </source>
</evidence>
<protein>
    <submittedName>
        <fullName evidence="18">Polysaccharide export protein</fullName>
    </submittedName>
</protein>
<evidence type="ECO:0000256" key="11">
    <source>
        <dbReference type="ARBA" id="ARBA00023136"/>
    </source>
</evidence>
<evidence type="ECO:0000256" key="4">
    <source>
        <dbReference type="ARBA" id="ARBA00022452"/>
    </source>
</evidence>
<evidence type="ECO:0000313" key="18">
    <source>
        <dbReference type="EMBL" id="EGJ49486.1"/>
    </source>
</evidence>
<evidence type="ECO:0000256" key="6">
    <source>
        <dbReference type="ARBA" id="ARBA00022692"/>
    </source>
</evidence>
<sequence>MFSVYQKQYLLIWRRGIQAGVIVAFMSFFVLTGCGQKRIEIREDLPPLPPVPTLIAPGDELYIEFFNNAELSNEHVVRPDGKVMLQLIGEVQASGKTPGDLTREIEQRYEGLLRQPKVAISILNQPEQVVYVAGEVIAPGQVPLRERISIIQAIMQAGGFDTRRADMSRVMLIRYSSGKRHMQTYDMKALLDGKDVLGGTTFLEPGDIVYVPKRMSAE</sequence>
<keyword evidence="9" id="KW-0406">Ion transport</keyword>
<dbReference type="InterPro" id="IPR054765">
    <property type="entry name" value="SLBB_dom"/>
</dbReference>
<dbReference type="GO" id="GO:0015288">
    <property type="term" value="F:porin activity"/>
    <property type="evidence" value="ECO:0007669"/>
    <property type="project" value="UniProtKB-KW"/>
</dbReference>
<dbReference type="KEGG" id="daf:Desaf_1144"/>
<evidence type="ECO:0000256" key="2">
    <source>
        <dbReference type="ARBA" id="ARBA00009450"/>
    </source>
</evidence>
<dbReference type="HOGENOM" id="CLU_038343_3_1_7"/>
<accession>F3YXP2</accession>
<evidence type="ECO:0000256" key="7">
    <source>
        <dbReference type="ARBA" id="ARBA00022729"/>
    </source>
</evidence>
<comment type="subcellular location">
    <subcellularLocation>
        <location evidence="1">Cell outer membrane</location>
        <topology evidence="1">Multi-pass membrane protein</topology>
    </subcellularLocation>
</comment>
<evidence type="ECO:0000256" key="12">
    <source>
        <dbReference type="ARBA" id="ARBA00023139"/>
    </source>
</evidence>
<dbReference type="Pfam" id="PF22461">
    <property type="entry name" value="SLBB_2"/>
    <property type="match status" value="1"/>
</dbReference>